<keyword evidence="3" id="KW-0472">Membrane</keyword>
<dbReference type="OMA" id="PCHLELA"/>
<proteinExistence type="predicted"/>
<dbReference type="Proteomes" id="UP000008143">
    <property type="component" value="Chromosome 8"/>
</dbReference>
<dbReference type="SMART" id="SM00409">
    <property type="entry name" value="IG"/>
    <property type="match status" value="1"/>
</dbReference>
<sequence>MASTMHSIMIFCFILWSLYKGSLSAVQFNVISISSVVAALGSDVLLPCHLIPEMNAEKMEIRWFKPMYRPYVHLYINGKDDYTAQMPQFAQRTELLKENITRGIFPLKIRNVTAEDSGEYYCFVESSDHHGKAAVQLQVTGK</sequence>
<dbReference type="GO" id="GO:0009897">
    <property type="term" value="C:external side of plasma membrane"/>
    <property type="evidence" value="ECO:0000318"/>
    <property type="project" value="GO_Central"/>
</dbReference>
<dbReference type="InterPro" id="IPR003599">
    <property type="entry name" value="Ig_sub"/>
</dbReference>
<dbReference type="OrthoDB" id="9049620at2759"/>
<dbReference type="GO" id="GO:0001817">
    <property type="term" value="P:regulation of cytokine production"/>
    <property type="evidence" value="ECO:0000318"/>
    <property type="project" value="GO_Central"/>
</dbReference>
<comment type="subcellular location">
    <subcellularLocation>
        <location evidence="1">Membrane</location>
    </subcellularLocation>
</comment>
<dbReference type="KEGG" id="xtr:116406856"/>
<evidence type="ECO:0000313" key="10">
    <source>
        <dbReference type="RefSeq" id="XP_031747691.1"/>
    </source>
</evidence>
<reference evidence="10" key="1">
    <citation type="submission" date="2025-08" db="UniProtKB">
        <authorList>
            <consortium name="RefSeq"/>
        </authorList>
    </citation>
    <scope>IDENTIFICATION</scope>
    <source>
        <strain evidence="10">Nigerian</strain>
        <tissue evidence="10">Liver and blood</tissue>
    </source>
</reference>
<accession>A0A8J1IT75</accession>
<evidence type="ECO:0000256" key="5">
    <source>
        <dbReference type="ARBA" id="ARBA00023180"/>
    </source>
</evidence>
<dbReference type="Xenbase" id="XB-GENE-29092251">
    <property type="gene designation" value="LOC116406856"/>
</dbReference>
<evidence type="ECO:0000256" key="2">
    <source>
        <dbReference type="ARBA" id="ARBA00022729"/>
    </source>
</evidence>
<evidence type="ECO:0000256" key="7">
    <source>
        <dbReference type="SAM" id="SignalP"/>
    </source>
</evidence>
<dbReference type="AlphaFoldDB" id="A0A8J1IT75"/>
<evidence type="ECO:0000256" key="4">
    <source>
        <dbReference type="ARBA" id="ARBA00023157"/>
    </source>
</evidence>
<keyword evidence="5" id="KW-0325">Glycoprotein</keyword>
<evidence type="ECO:0000259" key="8">
    <source>
        <dbReference type="PROSITE" id="PS50835"/>
    </source>
</evidence>
<dbReference type="SMART" id="SM00406">
    <property type="entry name" value="IGv"/>
    <property type="match status" value="1"/>
</dbReference>
<keyword evidence="9" id="KW-1185">Reference proteome</keyword>
<dbReference type="GO" id="GO:1903037">
    <property type="term" value="P:regulation of leukocyte cell-cell adhesion"/>
    <property type="evidence" value="ECO:0007669"/>
    <property type="project" value="UniProtKB-ARBA"/>
</dbReference>
<evidence type="ECO:0000256" key="1">
    <source>
        <dbReference type="ARBA" id="ARBA00004370"/>
    </source>
</evidence>
<evidence type="ECO:0000256" key="6">
    <source>
        <dbReference type="ARBA" id="ARBA00023319"/>
    </source>
</evidence>
<dbReference type="PANTHER" id="PTHR24100">
    <property type="entry name" value="BUTYROPHILIN"/>
    <property type="match status" value="1"/>
</dbReference>
<feature type="signal peptide" evidence="7">
    <location>
        <begin position="1"/>
        <end position="24"/>
    </location>
</feature>
<dbReference type="InterPro" id="IPR007110">
    <property type="entry name" value="Ig-like_dom"/>
</dbReference>
<gene>
    <name evidence="10 11" type="primary">LOC116406856</name>
</gene>
<dbReference type="GO" id="GO:0050863">
    <property type="term" value="P:regulation of T cell activation"/>
    <property type="evidence" value="ECO:0007669"/>
    <property type="project" value="UniProtKB-ARBA"/>
</dbReference>
<dbReference type="PANTHER" id="PTHR24100:SF144">
    <property type="entry name" value="SELECTION AND UPKEEP OF INTRAEPITHELIAL T-CELLS PROTEIN 2 ISOFORM X1"/>
    <property type="match status" value="1"/>
</dbReference>
<dbReference type="GO" id="GO:0050852">
    <property type="term" value="P:T cell receptor signaling pathway"/>
    <property type="evidence" value="ECO:0000318"/>
    <property type="project" value="GO_Central"/>
</dbReference>
<organism evidence="9 10">
    <name type="scientific">Xenopus tropicalis</name>
    <name type="common">Western clawed frog</name>
    <name type="synonym">Silurana tropicalis</name>
    <dbReference type="NCBI Taxonomy" id="8364"/>
    <lineage>
        <taxon>Eukaryota</taxon>
        <taxon>Metazoa</taxon>
        <taxon>Chordata</taxon>
        <taxon>Craniata</taxon>
        <taxon>Vertebrata</taxon>
        <taxon>Euteleostomi</taxon>
        <taxon>Amphibia</taxon>
        <taxon>Batrachia</taxon>
        <taxon>Anura</taxon>
        <taxon>Pipoidea</taxon>
        <taxon>Pipidae</taxon>
        <taxon>Xenopodinae</taxon>
        <taxon>Xenopus</taxon>
        <taxon>Silurana</taxon>
    </lineage>
</organism>
<protein>
    <submittedName>
        <fullName evidence="10">Myelin-oligodendrocyte glycoprotein-like</fullName>
    </submittedName>
</protein>
<keyword evidence="2 7" id="KW-0732">Signal</keyword>
<dbReference type="RefSeq" id="XP_031747691.1">
    <property type="nucleotide sequence ID" value="XM_031891831.1"/>
</dbReference>
<evidence type="ECO:0000256" key="3">
    <source>
        <dbReference type="ARBA" id="ARBA00023136"/>
    </source>
</evidence>
<dbReference type="GeneID" id="116406856"/>
<dbReference type="GO" id="GO:0005102">
    <property type="term" value="F:signaling receptor binding"/>
    <property type="evidence" value="ECO:0000318"/>
    <property type="project" value="GO_Central"/>
</dbReference>
<keyword evidence="4" id="KW-1015">Disulfide bond</keyword>
<dbReference type="AGR" id="Xenbase:XB-GENE-29092251"/>
<name>A0A8J1IT75_XENTR</name>
<evidence type="ECO:0000313" key="11">
    <source>
        <dbReference type="Xenbase" id="XB-GENE-29092251"/>
    </source>
</evidence>
<dbReference type="FunFam" id="2.60.40.10:FF:000142">
    <property type="entry name" value="V-set domain-containing T-cell activation inhibitor 1"/>
    <property type="match status" value="1"/>
</dbReference>
<keyword evidence="6" id="KW-0393">Immunoglobulin domain</keyword>
<dbReference type="InterPro" id="IPR013106">
    <property type="entry name" value="Ig_V-set"/>
</dbReference>
<feature type="domain" description="Ig-like" evidence="8">
    <location>
        <begin position="26"/>
        <end position="140"/>
    </location>
</feature>
<dbReference type="InterPro" id="IPR050504">
    <property type="entry name" value="IgSF_BTN/MOG"/>
</dbReference>
<dbReference type="InterPro" id="IPR036179">
    <property type="entry name" value="Ig-like_dom_sf"/>
</dbReference>
<feature type="chain" id="PRO_5035305857" evidence="7">
    <location>
        <begin position="25"/>
        <end position="142"/>
    </location>
</feature>
<dbReference type="SUPFAM" id="SSF48726">
    <property type="entry name" value="Immunoglobulin"/>
    <property type="match status" value="1"/>
</dbReference>
<dbReference type="Pfam" id="PF07686">
    <property type="entry name" value="V-set"/>
    <property type="match status" value="1"/>
</dbReference>
<evidence type="ECO:0000313" key="9">
    <source>
        <dbReference type="Proteomes" id="UP000008143"/>
    </source>
</evidence>
<dbReference type="InterPro" id="IPR013783">
    <property type="entry name" value="Ig-like_fold"/>
</dbReference>
<dbReference type="PROSITE" id="PS50835">
    <property type="entry name" value="IG_LIKE"/>
    <property type="match status" value="1"/>
</dbReference>
<dbReference type="Gene3D" id="2.60.40.10">
    <property type="entry name" value="Immunoglobulins"/>
    <property type="match status" value="1"/>
</dbReference>